<dbReference type="RefSeq" id="WP_009151387.1">
    <property type="nucleotide sequence ID" value="NZ_CP121471.1"/>
</dbReference>
<evidence type="ECO:0000313" key="1">
    <source>
        <dbReference type="EMBL" id="EIC20984.1"/>
    </source>
</evidence>
<dbReference type="Proteomes" id="UP000002964">
    <property type="component" value="Unassembled WGS sequence"/>
</dbReference>
<sequence>MAERTAPTWTWRPFSCEQYQEFSRSLIHFSQKLTNSNASPAGVRLSPEQSLDLPYVCGRTMLEHGYTIGTDYVAIRSAWFPTMLKQIMAFERGDASPPSDDEAEWIREMMREVNTTGLDVAVDSISIRARQLLVEKDGTYVAVTPLGSAGLCEILDGRINAHNEEQSASKRKTLKRAYMGYGGSNPQNIGGRARAAQRPLVFFAPSGGHHPREALRYYHRGISLVPNKEKMRNYHAWHIAQRASSGGELLSNSNRRAQEEALIKSIAQDILSRAEHAYGALIAHRERLPHQGNPLVSPQVPATVCGLIDPSLRDGDWAYRTAWAISETISDYRTAGRQRLLDFDITSSETLAQWIEEVLV</sequence>
<evidence type="ECO:0000313" key="2">
    <source>
        <dbReference type="Proteomes" id="UP000002964"/>
    </source>
</evidence>
<name>H8Z7X2_9GAMM</name>
<protein>
    <submittedName>
        <fullName evidence="1">Uncharacterized protein</fullName>
    </submittedName>
</protein>
<accession>H8Z7X2</accession>
<organism evidence="1 2">
    <name type="scientific">Thiorhodovibrio frisius</name>
    <dbReference type="NCBI Taxonomy" id="631362"/>
    <lineage>
        <taxon>Bacteria</taxon>
        <taxon>Pseudomonadati</taxon>
        <taxon>Pseudomonadota</taxon>
        <taxon>Gammaproteobacteria</taxon>
        <taxon>Chromatiales</taxon>
        <taxon>Chromatiaceae</taxon>
        <taxon>Thiorhodovibrio</taxon>
    </lineage>
</organism>
<proteinExistence type="predicted"/>
<gene>
    <name evidence="1" type="ORF">Thi970DRAFT_04666</name>
</gene>
<dbReference type="HOGENOM" id="CLU_686290_0_0_6"/>
<dbReference type="OrthoDB" id="6676442at2"/>
<dbReference type="EMBL" id="JH603170">
    <property type="protein sequence ID" value="EIC20984.1"/>
    <property type="molecule type" value="Genomic_DNA"/>
</dbReference>
<dbReference type="eggNOG" id="ENOG5031GIF">
    <property type="taxonomic scope" value="Bacteria"/>
</dbReference>
<keyword evidence="2" id="KW-1185">Reference proteome</keyword>
<reference evidence="1 2" key="2">
    <citation type="submission" date="2011-11" db="EMBL/GenBank/DDBJ databases">
        <authorList>
            <consortium name="US DOE Joint Genome Institute"/>
            <person name="Lucas S."/>
            <person name="Han J."/>
            <person name="Lapidus A."/>
            <person name="Cheng J.-F."/>
            <person name="Goodwin L."/>
            <person name="Pitluck S."/>
            <person name="Peters L."/>
            <person name="Ovchinnikova G."/>
            <person name="Zhang X."/>
            <person name="Detter J.C."/>
            <person name="Han C."/>
            <person name="Tapia R."/>
            <person name="Land M."/>
            <person name="Hauser L."/>
            <person name="Kyrpides N."/>
            <person name="Ivanova N."/>
            <person name="Pagani I."/>
            <person name="Vogl K."/>
            <person name="Liu Z."/>
            <person name="Overmann J."/>
            <person name="Frigaard N.-U."/>
            <person name="Bryant D."/>
            <person name="Woyke T."/>
        </authorList>
    </citation>
    <scope>NUCLEOTIDE SEQUENCE [LARGE SCALE GENOMIC DNA]</scope>
    <source>
        <strain evidence="1 2">970</strain>
    </source>
</reference>
<dbReference type="STRING" id="631362.Thi970DRAFT_04666"/>
<dbReference type="AlphaFoldDB" id="H8Z7X2"/>
<reference evidence="2" key="1">
    <citation type="submission" date="2011-06" db="EMBL/GenBank/DDBJ databases">
        <authorList>
            <consortium name="US DOE Joint Genome Institute (JGI-PGF)"/>
            <person name="Lucas S."/>
            <person name="Han J."/>
            <person name="Lapidus A."/>
            <person name="Cheng J.-F."/>
            <person name="Goodwin L."/>
            <person name="Pitluck S."/>
            <person name="Peters L."/>
            <person name="Land M.L."/>
            <person name="Hauser L."/>
            <person name="Vogl K."/>
            <person name="Liu Z."/>
            <person name="Overmann J."/>
            <person name="Frigaard N.-U."/>
            <person name="Bryant D.A."/>
            <person name="Woyke T.J."/>
        </authorList>
    </citation>
    <scope>NUCLEOTIDE SEQUENCE [LARGE SCALE GENOMIC DNA]</scope>
    <source>
        <strain evidence="2">970</strain>
    </source>
</reference>